<dbReference type="PANTHER" id="PTHR10491:SF4">
    <property type="entry name" value="METHIONINE ADENOSYLTRANSFERASE 2 SUBUNIT BETA"/>
    <property type="match status" value="1"/>
</dbReference>
<dbReference type="InterPro" id="IPR005913">
    <property type="entry name" value="dTDP_dehydrorham_reduct"/>
</dbReference>
<dbReference type="SUPFAM" id="SSF51735">
    <property type="entry name" value="NAD(P)-binding Rossmann-fold domains"/>
    <property type="match status" value="1"/>
</dbReference>
<accession>W1WUW7</accession>
<gene>
    <name evidence="2" type="ORF">Q604_UNBC18319G0009</name>
</gene>
<dbReference type="Pfam" id="PF04321">
    <property type="entry name" value="RmlD_sub_bind"/>
    <property type="match status" value="1"/>
</dbReference>
<proteinExistence type="predicted"/>
<dbReference type="Gene3D" id="3.40.50.720">
    <property type="entry name" value="NAD(P)-binding Rossmann-like Domain"/>
    <property type="match status" value="1"/>
</dbReference>
<dbReference type="GO" id="GO:0008831">
    <property type="term" value="F:dTDP-4-dehydrorhamnose reductase activity"/>
    <property type="evidence" value="ECO:0007669"/>
    <property type="project" value="TreeGrafter"/>
</dbReference>
<dbReference type="GO" id="GO:0005829">
    <property type="term" value="C:cytosol"/>
    <property type="evidence" value="ECO:0007669"/>
    <property type="project" value="TreeGrafter"/>
</dbReference>
<protein>
    <submittedName>
        <fullName evidence="2">dTDP-4-dehydrorhamnose reductase</fullName>
    </submittedName>
</protein>
<dbReference type="PANTHER" id="PTHR10491">
    <property type="entry name" value="DTDP-4-DEHYDRORHAMNOSE REDUCTASE"/>
    <property type="match status" value="1"/>
</dbReference>
<comment type="caution">
    <text evidence="2">The sequence shown here is derived from an EMBL/GenBank/DDBJ whole genome shotgun (WGS) entry which is preliminary data.</text>
</comment>
<dbReference type="GO" id="GO:0019305">
    <property type="term" value="P:dTDP-rhamnose biosynthetic process"/>
    <property type="evidence" value="ECO:0007669"/>
    <property type="project" value="TreeGrafter"/>
</dbReference>
<reference evidence="2" key="1">
    <citation type="submission" date="2013-12" db="EMBL/GenBank/DDBJ databases">
        <title>A Varibaculum cambriense genome reconstructed from a premature infant gut community with otherwise low bacterial novelty that shifts toward anaerobic metabolism during the third week of life.</title>
        <authorList>
            <person name="Brown C.T."/>
            <person name="Sharon I."/>
            <person name="Thomas B.C."/>
            <person name="Castelle C.J."/>
            <person name="Morowitz M.J."/>
            <person name="Banfield J.F."/>
        </authorList>
    </citation>
    <scope>NUCLEOTIDE SEQUENCE</scope>
</reference>
<dbReference type="FunFam" id="3.40.50.720:FF:000159">
    <property type="entry name" value="dTDP-4-dehydrorhamnose reductase"/>
    <property type="match status" value="1"/>
</dbReference>
<feature type="domain" description="RmlD-like substrate binding" evidence="1">
    <location>
        <begin position="2"/>
        <end position="279"/>
    </location>
</feature>
<organism evidence="2">
    <name type="scientific">human gut metagenome</name>
    <dbReference type="NCBI Taxonomy" id="408170"/>
    <lineage>
        <taxon>unclassified sequences</taxon>
        <taxon>metagenomes</taxon>
        <taxon>organismal metagenomes</taxon>
    </lineage>
</organism>
<evidence type="ECO:0000259" key="1">
    <source>
        <dbReference type="Pfam" id="PF04321"/>
    </source>
</evidence>
<dbReference type="InterPro" id="IPR036291">
    <property type="entry name" value="NAD(P)-bd_dom_sf"/>
</dbReference>
<name>W1WUW7_9ZZZZ</name>
<dbReference type="Gene3D" id="3.90.25.10">
    <property type="entry name" value="UDP-galactose 4-epimerase, domain 1"/>
    <property type="match status" value="1"/>
</dbReference>
<dbReference type="EMBL" id="AZMM01018319">
    <property type="protein sequence ID" value="ETJ21706.1"/>
    <property type="molecule type" value="Genomic_DNA"/>
</dbReference>
<dbReference type="InterPro" id="IPR029903">
    <property type="entry name" value="RmlD-like-bd"/>
</dbReference>
<dbReference type="NCBIfam" id="TIGR01214">
    <property type="entry name" value="rmlD"/>
    <property type="match status" value="1"/>
</dbReference>
<sequence>MILVTGSNGQLGFDVIRELKNRKIDCIGTVRNDFDLTNYEDTEKYILKIKPECIIHCAAYTNVNKAEDEKELCYKVNVIGTENIAKVCKKLNAKMIYISTDYVFDGTKNGEYEVDDIANPLSVYGKSKYEGELKVKENLDKYFIVRTSWVFGSNGNNFVKTMLKLGKERESIDVVCDQLGSPTYTGDLAKLLCDMALSDKYGTYHATNEGFCSWAEFAEEIMRQAKLNCKINYVESSEYKSKAVRPLDSRLSKKSILESGFGMILCWEDSLSRFTKDLQN</sequence>
<evidence type="ECO:0000313" key="2">
    <source>
        <dbReference type="EMBL" id="ETJ21706.1"/>
    </source>
</evidence>
<dbReference type="AlphaFoldDB" id="W1WUW7"/>
<dbReference type="CDD" id="cd05254">
    <property type="entry name" value="dTDP_HR_like_SDR_e"/>
    <property type="match status" value="1"/>
</dbReference>